<gene>
    <name evidence="2" type="ORF">WQ57_07720</name>
</gene>
<evidence type="ECO:0000313" key="3">
    <source>
        <dbReference type="Proteomes" id="UP000034166"/>
    </source>
</evidence>
<feature type="compositionally biased region" description="Basic and acidic residues" evidence="1">
    <location>
        <begin position="76"/>
        <end position="88"/>
    </location>
</feature>
<reference evidence="2 3" key="1">
    <citation type="submission" date="2015-04" db="EMBL/GenBank/DDBJ databases">
        <title>Taxonomic description and genome sequence of Bacillus campisalis sp. nov., a novel member of the genus Bacillus isolated from solar saltern.</title>
        <authorList>
            <person name="Mathan Kumar R."/>
            <person name="Kaur G."/>
            <person name="Kumar A."/>
            <person name="Singh N.K."/>
            <person name="Kaur N."/>
            <person name="Kumar N."/>
            <person name="Mayilraj S."/>
        </authorList>
    </citation>
    <scope>NUCLEOTIDE SEQUENCE [LARGE SCALE GENOMIC DNA]</scope>
    <source>
        <strain evidence="2 3">SA2-6</strain>
    </source>
</reference>
<protein>
    <submittedName>
        <fullName evidence="2">Uncharacterized protein</fullName>
    </submittedName>
</protein>
<comment type="caution">
    <text evidence="2">The sequence shown here is derived from an EMBL/GenBank/DDBJ whole genome shotgun (WGS) entry which is preliminary data.</text>
</comment>
<evidence type="ECO:0000256" key="1">
    <source>
        <dbReference type="SAM" id="MobiDB-lite"/>
    </source>
</evidence>
<organism evidence="2 3">
    <name type="scientific">Mesobacillus campisalis</name>
    <dbReference type="NCBI Taxonomy" id="1408103"/>
    <lineage>
        <taxon>Bacteria</taxon>
        <taxon>Bacillati</taxon>
        <taxon>Bacillota</taxon>
        <taxon>Bacilli</taxon>
        <taxon>Bacillales</taxon>
        <taxon>Bacillaceae</taxon>
        <taxon>Mesobacillus</taxon>
    </lineage>
</organism>
<keyword evidence="3" id="KW-1185">Reference proteome</keyword>
<name>A0A0M2SZS3_9BACI</name>
<feature type="region of interest" description="Disordered" evidence="1">
    <location>
        <begin position="76"/>
        <end position="95"/>
    </location>
</feature>
<dbReference type="Proteomes" id="UP000034166">
    <property type="component" value="Unassembled WGS sequence"/>
</dbReference>
<evidence type="ECO:0000313" key="2">
    <source>
        <dbReference type="EMBL" id="KKK38487.1"/>
    </source>
</evidence>
<dbReference type="AlphaFoldDB" id="A0A0M2SZS3"/>
<dbReference type="EMBL" id="LAYY01000007">
    <property type="protein sequence ID" value="KKK38487.1"/>
    <property type="molecule type" value="Genomic_DNA"/>
</dbReference>
<sequence>MGNYRDRDFVAGASDVYHPRRSNVAGARDRRRNDNDVAGIFDDDFRVPVRAFIESDDFCRAVRRCLRRDLVAGARDDRNDRNDRDDHRRRCSCRR</sequence>
<accession>A0A0M2SZS3</accession>
<proteinExistence type="predicted"/>